<keyword evidence="3" id="KW-1185">Reference proteome</keyword>
<keyword evidence="1" id="KW-0472">Membrane</keyword>
<keyword evidence="1" id="KW-0812">Transmembrane</keyword>
<comment type="caution">
    <text evidence="2">The sequence shown here is derived from an EMBL/GenBank/DDBJ whole genome shotgun (WGS) entry which is preliminary data.</text>
</comment>
<accession>A0ABX3UPM7</accession>
<dbReference type="EMBL" id="MLJJ01000028">
    <property type="protein sequence ID" value="ORM97602.1"/>
    <property type="molecule type" value="Genomic_DNA"/>
</dbReference>
<organism evidence="2 3">
    <name type="scientific">Pantoea septica</name>
    <dbReference type="NCBI Taxonomy" id="472695"/>
    <lineage>
        <taxon>Bacteria</taxon>
        <taxon>Pseudomonadati</taxon>
        <taxon>Pseudomonadota</taxon>
        <taxon>Gammaproteobacteria</taxon>
        <taxon>Enterobacterales</taxon>
        <taxon>Erwiniaceae</taxon>
        <taxon>Pantoea</taxon>
    </lineage>
</organism>
<feature type="transmembrane region" description="Helical" evidence="1">
    <location>
        <begin position="45"/>
        <end position="63"/>
    </location>
</feature>
<dbReference type="Proteomes" id="UP000193785">
    <property type="component" value="Unassembled WGS sequence"/>
</dbReference>
<evidence type="ECO:0000256" key="1">
    <source>
        <dbReference type="SAM" id="Phobius"/>
    </source>
</evidence>
<reference evidence="2 3" key="1">
    <citation type="journal article" date="2017" name="Antonie Van Leeuwenhoek">
        <title>Phylogenomic resolution of the bacterial genus Pantoea and its relationship with Erwinia and Tatumella.</title>
        <authorList>
            <person name="Palmer M."/>
            <person name="Steenkamp E.T."/>
            <person name="Coetzee M.P."/>
            <person name="Chan W.Y."/>
            <person name="van Zyl E."/>
            <person name="De Maayer P."/>
            <person name="Coutinho T.A."/>
            <person name="Blom J."/>
            <person name="Smits T.H."/>
            <person name="Duffy B."/>
            <person name="Venter S.N."/>
        </authorList>
    </citation>
    <scope>NUCLEOTIDE SEQUENCE [LARGE SCALE GENOMIC DNA]</scope>
    <source>
        <strain evidence="2 3">LMG 5345</strain>
    </source>
</reference>
<sequence length="67" mass="7605">MSCEHSTGVQQQPKTPDFNQVFYLSMAPESGWFIRRARQSVKENALMMGALFFQAVYMPGMTLNDAI</sequence>
<gene>
    <name evidence="2" type="ORF">HA46_14685</name>
</gene>
<keyword evidence="1" id="KW-1133">Transmembrane helix</keyword>
<evidence type="ECO:0000313" key="3">
    <source>
        <dbReference type="Proteomes" id="UP000193785"/>
    </source>
</evidence>
<name>A0ABX3UPM7_9GAMM</name>
<evidence type="ECO:0000313" key="2">
    <source>
        <dbReference type="EMBL" id="ORM97602.1"/>
    </source>
</evidence>
<proteinExistence type="predicted"/>
<dbReference type="RefSeq" id="WP_084885177.1">
    <property type="nucleotide sequence ID" value="NZ_MLJJ01000028.1"/>
</dbReference>
<protein>
    <submittedName>
        <fullName evidence="2">Uncharacterized protein</fullName>
    </submittedName>
</protein>